<dbReference type="InterPro" id="IPR027417">
    <property type="entry name" value="P-loop_NTPase"/>
</dbReference>
<dbReference type="PANTHER" id="PTHR43776:SF7">
    <property type="entry name" value="D,D-DIPEPTIDE TRANSPORT ATP-BINDING PROTEIN DDPF-RELATED"/>
    <property type="match status" value="1"/>
</dbReference>
<dbReference type="SUPFAM" id="SSF52540">
    <property type="entry name" value="P-loop containing nucleoside triphosphate hydrolases"/>
    <property type="match status" value="2"/>
</dbReference>
<dbReference type="PROSITE" id="PS00211">
    <property type="entry name" value="ABC_TRANSPORTER_1"/>
    <property type="match status" value="2"/>
</dbReference>
<comment type="caution">
    <text evidence="6">The sequence shown here is derived from an EMBL/GenBank/DDBJ whole genome shotgun (WGS) entry which is preliminary data.</text>
</comment>
<gene>
    <name evidence="6" type="ORF">F8C82_12030</name>
</gene>
<dbReference type="CDD" id="cd03257">
    <property type="entry name" value="ABC_NikE_OppD_transporters"/>
    <property type="match status" value="2"/>
</dbReference>
<dbReference type="SMART" id="SM00382">
    <property type="entry name" value="AAA"/>
    <property type="match status" value="2"/>
</dbReference>
<dbReference type="Proteomes" id="UP000484164">
    <property type="component" value="Unassembled WGS sequence"/>
</dbReference>
<dbReference type="GO" id="GO:0016887">
    <property type="term" value="F:ATP hydrolysis activity"/>
    <property type="evidence" value="ECO:0007669"/>
    <property type="project" value="InterPro"/>
</dbReference>
<sequence>MLSIRNLNISFGETRVIHNLSFELKRGTTMALVGESGSGKSVTSLAVMGLLGPKAIIDADEMKLDDLDLLHLSPEEHRLIRGKRMAMIFQEPMTALNPSMRCGEQVCEMILQHESISKEEAKQRVIDLFTEVRIPEPEAKYNAWPHEMSGGQRQRVMIAMALSCSPELLIADEPTTALDVTVQGEILRLIKELQVNRNMAVLFITHDLGVVAQVADEVLVLFRGVVREFGPVQRVLKSPKDEYTKGLLECRPPLHTRPFRLTTVEDVLTNAEVDKHEVKSNFEEIESRSPLLEIQHLEKWFPLGKTTLFGTSEVYKAVNDVNVVLYPGETLGLVGESGCGKSTLSRCLVHLHEADAGQIFWKGRDITKLKGSALRSLRKEIQMIFQDPFASLNPRAKVLQILTEPMEVHGLNGNSNGRKAKAIALLKRVGLGEEALNKYPHEFSGGQRQRIGIARALSVEPELVICDESVSALDVSVQAQVLNLLNELKEEFGFTYLFISHDLSVVKYMSDHLMVMRRGVLEEYGHADDVYSNPSSAYTRKLIDSIPQID</sequence>
<keyword evidence="4 6" id="KW-0067">ATP-binding</keyword>
<dbReference type="NCBIfam" id="NF007739">
    <property type="entry name" value="PRK10419.1"/>
    <property type="match status" value="2"/>
</dbReference>
<evidence type="ECO:0000259" key="5">
    <source>
        <dbReference type="PROSITE" id="PS50893"/>
    </source>
</evidence>
<dbReference type="AlphaFoldDB" id="A0A6L3ZGC3"/>
<name>A0A6L3ZGC3_9FLAO</name>
<dbReference type="PANTHER" id="PTHR43776">
    <property type="entry name" value="TRANSPORT ATP-BINDING PROTEIN"/>
    <property type="match status" value="1"/>
</dbReference>
<dbReference type="InterPro" id="IPR013563">
    <property type="entry name" value="Oligopep_ABC_C"/>
</dbReference>
<dbReference type="EMBL" id="WBVQ01000002">
    <property type="protein sequence ID" value="KAB2816404.1"/>
    <property type="molecule type" value="Genomic_DNA"/>
</dbReference>
<feature type="domain" description="ABC transporter" evidence="5">
    <location>
        <begin position="292"/>
        <end position="543"/>
    </location>
</feature>
<dbReference type="InterPro" id="IPR017871">
    <property type="entry name" value="ABC_transporter-like_CS"/>
</dbReference>
<dbReference type="InterPro" id="IPR050319">
    <property type="entry name" value="ABC_transp_ATP-bind"/>
</dbReference>
<protein>
    <submittedName>
        <fullName evidence="6">ABC transporter ATP-binding protein</fullName>
    </submittedName>
</protein>
<dbReference type="InterPro" id="IPR003439">
    <property type="entry name" value="ABC_transporter-like_ATP-bd"/>
</dbReference>
<evidence type="ECO:0000256" key="1">
    <source>
        <dbReference type="ARBA" id="ARBA00005417"/>
    </source>
</evidence>
<proteinExistence type="inferred from homology"/>
<reference evidence="6 7" key="1">
    <citation type="submission" date="2019-10" db="EMBL/GenBank/DDBJ databases">
        <title>Genome sequence of Phaeocystidibacter marisrubri JCM30614 (type strain).</title>
        <authorList>
            <person name="Bowman J.P."/>
        </authorList>
    </citation>
    <scope>NUCLEOTIDE SEQUENCE [LARGE SCALE GENOMIC DNA]</scope>
    <source>
        <strain evidence="6 7">JCM 30614</strain>
    </source>
</reference>
<dbReference type="GO" id="GO:0015833">
    <property type="term" value="P:peptide transport"/>
    <property type="evidence" value="ECO:0007669"/>
    <property type="project" value="InterPro"/>
</dbReference>
<keyword evidence="2" id="KW-0813">Transport</keyword>
<evidence type="ECO:0000256" key="2">
    <source>
        <dbReference type="ARBA" id="ARBA00022448"/>
    </source>
</evidence>
<organism evidence="6 7">
    <name type="scientific">Phaeocystidibacter marisrubri</name>
    <dbReference type="NCBI Taxonomy" id="1577780"/>
    <lineage>
        <taxon>Bacteria</taxon>
        <taxon>Pseudomonadati</taxon>
        <taxon>Bacteroidota</taxon>
        <taxon>Flavobacteriia</taxon>
        <taxon>Flavobacteriales</taxon>
        <taxon>Phaeocystidibacteraceae</taxon>
        <taxon>Phaeocystidibacter</taxon>
    </lineage>
</organism>
<dbReference type="FunFam" id="3.40.50.300:FF:000016">
    <property type="entry name" value="Oligopeptide ABC transporter ATP-binding component"/>
    <property type="match status" value="2"/>
</dbReference>
<dbReference type="InterPro" id="IPR003593">
    <property type="entry name" value="AAA+_ATPase"/>
</dbReference>
<feature type="domain" description="ABC transporter" evidence="5">
    <location>
        <begin position="2"/>
        <end position="248"/>
    </location>
</feature>
<dbReference type="GO" id="GO:0055085">
    <property type="term" value="P:transmembrane transport"/>
    <property type="evidence" value="ECO:0007669"/>
    <property type="project" value="UniProtKB-ARBA"/>
</dbReference>
<keyword evidence="7" id="KW-1185">Reference proteome</keyword>
<dbReference type="Pfam" id="PF00005">
    <property type="entry name" value="ABC_tran"/>
    <property type="match status" value="2"/>
</dbReference>
<evidence type="ECO:0000256" key="3">
    <source>
        <dbReference type="ARBA" id="ARBA00022741"/>
    </source>
</evidence>
<dbReference type="PROSITE" id="PS50893">
    <property type="entry name" value="ABC_TRANSPORTER_2"/>
    <property type="match status" value="2"/>
</dbReference>
<comment type="similarity">
    <text evidence="1">Belongs to the ABC transporter superfamily.</text>
</comment>
<dbReference type="Gene3D" id="3.40.50.300">
    <property type="entry name" value="P-loop containing nucleotide triphosphate hydrolases"/>
    <property type="match status" value="2"/>
</dbReference>
<evidence type="ECO:0000313" key="7">
    <source>
        <dbReference type="Proteomes" id="UP000484164"/>
    </source>
</evidence>
<dbReference type="RefSeq" id="WP_151693831.1">
    <property type="nucleotide sequence ID" value="NZ_BMGX01000001.1"/>
</dbReference>
<dbReference type="GO" id="GO:0005524">
    <property type="term" value="F:ATP binding"/>
    <property type="evidence" value="ECO:0007669"/>
    <property type="project" value="UniProtKB-KW"/>
</dbReference>
<accession>A0A6L3ZGC3</accession>
<dbReference type="NCBIfam" id="NF008453">
    <property type="entry name" value="PRK11308.1"/>
    <property type="match status" value="2"/>
</dbReference>
<evidence type="ECO:0000313" key="6">
    <source>
        <dbReference type="EMBL" id="KAB2816404.1"/>
    </source>
</evidence>
<dbReference type="Pfam" id="PF08352">
    <property type="entry name" value="oligo_HPY"/>
    <property type="match status" value="2"/>
</dbReference>
<dbReference type="OrthoDB" id="1115710at2"/>
<keyword evidence="3" id="KW-0547">Nucleotide-binding</keyword>
<evidence type="ECO:0000256" key="4">
    <source>
        <dbReference type="ARBA" id="ARBA00022840"/>
    </source>
</evidence>